<dbReference type="AlphaFoldDB" id="A0AAW6E2X7"/>
<accession>A0AAW6E2X7</accession>
<evidence type="ECO:0000313" key="2">
    <source>
        <dbReference type="EMBL" id="MDB8742847.1"/>
    </source>
</evidence>
<proteinExistence type="predicted"/>
<sequence>MAVITVATLKFDELNVLWFNKMELPTAEKLLRIEMAAVFERELNKIFSSQRERADSDKYLLYATVYATIMSSTYIEITNNYFLKYVLNIASNVKGLSEYSQKWIVKHSEQFAKEIQQTTQRLIESGDYDNAFSVSRARTISRTEINALCECATLEGYYQSGYTKKMWVSFKDNKVRDTHKVADGQVRSLFEPFDIGSSQLMFPQDSSLGASAKEIVNCRCVMQPVK</sequence>
<organism evidence="2 3">
    <name type="scientific">Ruminococcus bicirculans</name>
    <name type="common">ex Wegman et al. 2014</name>
    <dbReference type="NCBI Taxonomy" id="1160721"/>
    <lineage>
        <taxon>Bacteria</taxon>
        <taxon>Bacillati</taxon>
        <taxon>Bacillota</taxon>
        <taxon>Clostridia</taxon>
        <taxon>Eubacteriales</taxon>
        <taxon>Oscillospiraceae</taxon>
        <taxon>Ruminococcus</taxon>
    </lineage>
</organism>
<name>A0AAW6E2X7_9FIRM</name>
<comment type="caution">
    <text evidence="2">The sequence shown here is derived from an EMBL/GenBank/DDBJ whole genome shotgun (WGS) entry which is preliminary data.</text>
</comment>
<protein>
    <submittedName>
        <fullName evidence="2">Phage minor head protein</fullName>
    </submittedName>
</protein>
<evidence type="ECO:0000259" key="1">
    <source>
        <dbReference type="Pfam" id="PF04233"/>
    </source>
</evidence>
<dbReference type="RefSeq" id="WP_195552043.1">
    <property type="nucleotide sequence ID" value="NZ_JADMNX010000009.1"/>
</dbReference>
<gene>
    <name evidence="2" type="ORF">PNV70_12320</name>
</gene>
<dbReference type="Pfam" id="PF04233">
    <property type="entry name" value="Phage_Mu_F"/>
    <property type="match status" value="1"/>
</dbReference>
<dbReference type="InterPro" id="IPR006528">
    <property type="entry name" value="Phage_head_morphogenesis_dom"/>
</dbReference>
<evidence type="ECO:0000313" key="3">
    <source>
        <dbReference type="Proteomes" id="UP001211421"/>
    </source>
</evidence>
<reference evidence="2" key="1">
    <citation type="submission" date="2023-01" db="EMBL/GenBank/DDBJ databases">
        <title>Human gut microbiome strain richness.</title>
        <authorList>
            <person name="Chen-Liaw A."/>
        </authorList>
    </citation>
    <scope>NUCLEOTIDE SEQUENCE</scope>
    <source>
        <strain evidence="2">D59st1_B8_D59t2_181005</strain>
    </source>
</reference>
<dbReference type="Proteomes" id="UP001211421">
    <property type="component" value="Unassembled WGS sequence"/>
</dbReference>
<dbReference type="EMBL" id="JAQMLS010000009">
    <property type="protein sequence ID" value="MDB8742847.1"/>
    <property type="molecule type" value="Genomic_DNA"/>
</dbReference>
<feature type="domain" description="Phage head morphogenesis" evidence="1">
    <location>
        <begin position="109"/>
        <end position="222"/>
    </location>
</feature>